<dbReference type="SUPFAM" id="SSF47413">
    <property type="entry name" value="lambda repressor-like DNA-binding domains"/>
    <property type="match status" value="1"/>
</dbReference>
<sequence>MKKQIQLSASAESALKKLGRSIKTARIRRGITATSMAELMETTRVTLGSIEDGLPSVSMGHYIKALSVLGLDLRLTNILLEETARV</sequence>
<dbReference type="InterPro" id="IPR001387">
    <property type="entry name" value="Cro/C1-type_HTH"/>
</dbReference>
<dbReference type="CDD" id="cd00093">
    <property type="entry name" value="HTH_XRE"/>
    <property type="match status" value="1"/>
</dbReference>
<evidence type="ECO:0008006" key="3">
    <source>
        <dbReference type="Google" id="ProtNLM"/>
    </source>
</evidence>
<dbReference type="OrthoDB" id="5422231at2"/>
<dbReference type="GO" id="GO:0003677">
    <property type="term" value="F:DNA binding"/>
    <property type="evidence" value="ECO:0007669"/>
    <property type="project" value="InterPro"/>
</dbReference>
<reference evidence="1 2" key="1">
    <citation type="submission" date="2016-10" db="EMBL/GenBank/DDBJ databases">
        <authorList>
            <person name="Varghese N."/>
            <person name="Submissions S."/>
        </authorList>
    </citation>
    <scope>NUCLEOTIDE SEQUENCE [LARGE SCALE GENOMIC DNA]</scope>
    <source>
        <strain evidence="1 2">22B</strain>
    </source>
</reference>
<proteinExistence type="predicted"/>
<gene>
    <name evidence="1" type="ORF">SAMN04487865_10118</name>
</gene>
<evidence type="ECO:0000313" key="1">
    <source>
        <dbReference type="EMBL" id="SFJ97320.1"/>
    </source>
</evidence>
<dbReference type="Gene3D" id="1.10.260.40">
    <property type="entry name" value="lambda repressor-like DNA-binding domains"/>
    <property type="match status" value="1"/>
</dbReference>
<dbReference type="EMBL" id="FOSF01000011">
    <property type="protein sequence ID" value="SFJ97320.1"/>
    <property type="molecule type" value="Genomic_DNA"/>
</dbReference>
<dbReference type="Pfam" id="PF13560">
    <property type="entry name" value="HTH_31"/>
    <property type="match status" value="1"/>
</dbReference>
<evidence type="ECO:0000313" key="2">
    <source>
        <dbReference type="Proteomes" id="UP000243374"/>
    </source>
</evidence>
<protein>
    <recommendedName>
        <fullName evidence="3">Helix-turn-helix domain-containing protein</fullName>
    </recommendedName>
</protein>
<dbReference type="Proteomes" id="UP000243374">
    <property type="component" value="Unassembled WGS sequence"/>
</dbReference>
<accession>A0A662Z9V4</accession>
<keyword evidence="2" id="KW-1185">Reference proteome</keyword>
<dbReference type="RefSeq" id="WP_074839894.1">
    <property type="nucleotide sequence ID" value="NZ_CP047056.1"/>
</dbReference>
<dbReference type="AlphaFoldDB" id="A0A662Z9V4"/>
<name>A0A662Z9V4_9GAMM</name>
<dbReference type="InterPro" id="IPR010982">
    <property type="entry name" value="Lambda_DNA-bd_dom_sf"/>
</dbReference>
<organism evidence="1 2">
    <name type="scientific">Succinivibrio dextrinosolvens</name>
    <dbReference type="NCBI Taxonomy" id="83771"/>
    <lineage>
        <taxon>Bacteria</taxon>
        <taxon>Pseudomonadati</taxon>
        <taxon>Pseudomonadota</taxon>
        <taxon>Gammaproteobacteria</taxon>
        <taxon>Aeromonadales</taxon>
        <taxon>Succinivibrionaceae</taxon>
        <taxon>Succinivibrio</taxon>
    </lineage>
</organism>